<organism evidence="1 2">
    <name type="scientific">Phyllobacterium phragmitis</name>
    <dbReference type="NCBI Taxonomy" id="2670329"/>
    <lineage>
        <taxon>Bacteria</taxon>
        <taxon>Pseudomonadati</taxon>
        <taxon>Pseudomonadota</taxon>
        <taxon>Alphaproteobacteria</taxon>
        <taxon>Hyphomicrobiales</taxon>
        <taxon>Phyllobacteriaceae</taxon>
        <taxon>Phyllobacterium</taxon>
    </lineage>
</organism>
<reference evidence="1 2" key="1">
    <citation type="submission" date="2024-10" db="EMBL/GenBank/DDBJ databases">
        <title>Isolation, draft genome sequencing and identification of Phyllobacterium sp. NSA23, isolated from leaf soil.</title>
        <authorList>
            <person name="Akita H."/>
        </authorList>
    </citation>
    <scope>NUCLEOTIDE SEQUENCE [LARGE SCALE GENOMIC DNA]</scope>
    <source>
        <strain evidence="1 2">NSA23</strain>
    </source>
</reference>
<comment type="caution">
    <text evidence="1">The sequence shown here is derived from an EMBL/GenBank/DDBJ whole genome shotgun (WGS) entry which is preliminary data.</text>
</comment>
<proteinExistence type="predicted"/>
<protein>
    <recommendedName>
        <fullName evidence="3">Glycosyltransferase family 2 protein</fullName>
    </recommendedName>
</protein>
<evidence type="ECO:0008006" key="3">
    <source>
        <dbReference type="Google" id="ProtNLM"/>
    </source>
</evidence>
<evidence type="ECO:0000313" key="2">
    <source>
        <dbReference type="Proteomes" id="UP001628091"/>
    </source>
</evidence>
<evidence type="ECO:0000313" key="1">
    <source>
        <dbReference type="EMBL" id="GAB1581143.1"/>
    </source>
</evidence>
<keyword evidence="2" id="KW-1185">Reference proteome</keyword>
<dbReference type="RefSeq" id="WP_407864029.1">
    <property type="nucleotide sequence ID" value="NZ_BAAFZP010000001.1"/>
</dbReference>
<dbReference type="Proteomes" id="UP001628091">
    <property type="component" value="Unassembled WGS sequence"/>
</dbReference>
<accession>A0ABQ0GWX0</accession>
<dbReference type="EMBL" id="BAAFZP010000001">
    <property type="protein sequence ID" value="GAB1581143.1"/>
    <property type="molecule type" value="Genomic_DNA"/>
</dbReference>
<name>A0ABQ0GWX0_9HYPH</name>
<gene>
    <name evidence="1" type="ORF">PPNSA23_10860</name>
</gene>
<sequence>MAFDQNFSSQREKFTFGVPLIAREAVRDWGRVNDLLYLTLRSVLAQSDEDFRLILAGHDVPPCWHQLTGGDPRFSFLQADWPVQKPSAANDDSGRKKWRIKEAVWREGGGLLMYLDADDLVGRKLVETARRLIGPGQIGGVIDTGFVIDFASLSTVRLPDIRIFDGAFHHLCGSSTIARLEPESPDPMRRDPHRELGSHHIWLEAAAEAGVDLVRFPVPVGYLVNTEENHSEHHGPFAQWRRSFNRTVRSLGQPIGDDIARRFGLTRAILEAKSFVHTDF</sequence>